<dbReference type="InterPro" id="IPR022754">
    <property type="entry name" value="DNA_pol_III_gamma-3"/>
</dbReference>
<dbReference type="GO" id="GO:0005524">
    <property type="term" value="F:ATP binding"/>
    <property type="evidence" value="ECO:0007669"/>
    <property type="project" value="UniProtKB-KW"/>
</dbReference>
<comment type="subunit">
    <text evidence="14">DNA polymerase III contains a core (composed of alpha, epsilon and theta chains) that associates with a tau subunit. This core dimerizes to form the POLIII' complex. PolIII' associates with the gamma complex (composed of gamma, delta, delta', psi and chi chains) and with the beta chain to form the complete DNA polymerase III complex.</text>
</comment>
<evidence type="ECO:0000256" key="8">
    <source>
        <dbReference type="ARBA" id="ARBA00022833"/>
    </source>
</evidence>
<dbReference type="NCBIfam" id="NF004046">
    <property type="entry name" value="PRK05563.1"/>
    <property type="match status" value="1"/>
</dbReference>
<dbReference type="InterPro" id="IPR027417">
    <property type="entry name" value="P-loop_NTPase"/>
</dbReference>
<feature type="compositionally biased region" description="Low complexity" evidence="15">
    <location>
        <begin position="388"/>
        <end position="443"/>
    </location>
</feature>
<dbReference type="InterPro" id="IPR008921">
    <property type="entry name" value="DNA_pol3_clamp-load_cplx_C"/>
</dbReference>
<evidence type="ECO:0000256" key="6">
    <source>
        <dbReference type="ARBA" id="ARBA00022723"/>
    </source>
</evidence>
<evidence type="ECO:0000256" key="10">
    <source>
        <dbReference type="ARBA" id="ARBA00022932"/>
    </source>
</evidence>
<evidence type="ECO:0000256" key="15">
    <source>
        <dbReference type="SAM" id="MobiDB-lite"/>
    </source>
</evidence>
<dbReference type="Pfam" id="PF12169">
    <property type="entry name" value="DNA_pol3_gamma3"/>
    <property type="match status" value="1"/>
</dbReference>
<dbReference type="FunFam" id="1.20.272.10:FF:000003">
    <property type="entry name" value="DNA polymerase III subunit gamma/tau"/>
    <property type="match status" value="1"/>
</dbReference>
<evidence type="ECO:0000259" key="16">
    <source>
        <dbReference type="SMART" id="SM00382"/>
    </source>
</evidence>
<keyword evidence="7 14" id="KW-0547">Nucleotide-binding</keyword>
<dbReference type="NCBIfam" id="TIGR02397">
    <property type="entry name" value="dnaX_nterm"/>
    <property type="match status" value="1"/>
</dbReference>
<dbReference type="NCBIfam" id="NF005846">
    <property type="entry name" value="PRK07764.1-6"/>
    <property type="match status" value="1"/>
</dbReference>
<evidence type="ECO:0000256" key="4">
    <source>
        <dbReference type="ARBA" id="ARBA00022695"/>
    </source>
</evidence>
<dbReference type="Pfam" id="PF13177">
    <property type="entry name" value="DNA_pol3_delta2"/>
    <property type="match status" value="1"/>
</dbReference>
<comment type="caution">
    <text evidence="17">The sequence shown here is derived from an EMBL/GenBank/DDBJ whole genome shotgun (WGS) entry which is preliminary data.</text>
</comment>
<feature type="region of interest" description="Disordered" evidence="15">
    <location>
        <begin position="554"/>
        <end position="636"/>
    </location>
</feature>
<feature type="compositionally biased region" description="Acidic residues" evidence="15">
    <location>
        <begin position="593"/>
        <end position="602"/>
    </location>
</feature>
<keyword evidence="9 14" id="KW-0067">ATP-binding</keyword>
<protein>
    <recommendedName>
        <fullName evidence="13 14">DNA polymerase III subunit gamma/tau</fullName>
        <ecNumber evidence="2 14">2.7.7.7</ecNumber>
    </recommendedName>
</protein>
<dbReference type="CDD" id="cd18137">
    <property type="entry name" value="HLD_clamp_pol_III_gamma_tau"/>
    <property type="match status" value="1"/>
</dbReference>
<sequence length="636" mass="67448">MALALYRKYRPATFAEVVGQDHVTEPLRAALASGRINHAYLFSGPRGCGKTSSARIMARSLNCEQGPTPDPCGECASCVNLAPEGPGTVDVVELDAASHGGVDDARELRDRAFFAPAESRYRVFIIDEAHMVTTQGFNALLKIVEEPPEHLIFIFATTEPDKVLPTIRSRTHHYPFRLIPPPAMRELLERVVAAEGVRVDPAVYPLVIRAGGGSARDTQSVLDQLLAGAGPDGVTYEQAAAILGVTDSALLDKLVEGLAADDPKAVFGTIEQLVDAGHDPRRFASDLLDRLRDLLLLRAVPDAGSRGLVAAPEDQLARMEEQAQRIGPATLTRYAEIVHNGLLDMRGATAPRLVLELLCARMLLPAADDSEGAVLQRLERLERRMTTAGSAPASAGSAADAEPGAAAPRYQRPSASRPAAQADPPAAAPAPAARVESAPQRRPAAPPQPQPQAPAPEAPATQAAAGQLDAEGVRSRWSEILKAVRKQSRSTEAMMINATVHAVDGGDVTLMHPAEPLARRLCDPRNADVIANALTEVFGGQWRVRCVPADSVGPAMAAPPSPAPSRGARPAEPNPPAAAAPPEPEDPPLPPEPPEDDEDLYVEEPSSMPAEQDKPEDPGETAIKLLSDQLGARPLE</sequence>
<dbReference type="Gene3D" id="1.20.272.10">
    <property type="match status" value="1"/>
</dbReference>
<dbReference type="SMART" id="SM00382">
    <property type="entry name" value="AAA"/>
    <property type="match status" value="1"/>
</dbReference>
<dbReference type="Proteomes" id="UP000249324">
    <property type="component" value="Unassembled WGS sequence"/>
</dbReference>
<evidence type="ECO:0000256" key="1">
    <source>
        <dbReference type="ARBA" id="ARBA00006360"/>
    </source>
</evidence>
<dbReference type="PANTHER" id="PTHR11669">
    <property type="entry name" value="REPLICATION FACTOR C / DNA POLYMERASE III GAMMA-TAU SUBUNIT"/>
    <property type="match status" value="1"/>
</dbReference>
<dbReference type="InterPro" id="IPR003593">
    <property type="entry name" value="AAA+_ATPase"/>
</dbReference>
<evidence type="ECO:0000256" key="12">
    <source>
        <dbReference type="ARBA" id="ARBA00049244"/>
    </source>
</evidence>
<evidence type="ECO:0000256" key="7">
    <source>
        <dbReference type="ARBA" id="ARBA00022741"/>
    </source>
</evidence>
<dbReference type="InterPro" id="IPR050238">
    <property type="entry name" value="DNA_Rep/Repair_Clamp_Loader"/>
</dbReference>
<dbReference type="Gene3D" id="3.40.50.300">
    <property type="entry name" value="P-loop containing nucleotide triphosphate hydrolases"/>
    <property type="match status" value="1"/>
</dbReference>
<comment type="similarity">
    <text evidence="1 14">Belongs to the DnaX/STICHEL family.</text>
</comment>
<accession>A0ABD6FCI1</accession>
<evidence type="ECO:0000313" key="17">
    <source>
        <dbReference type="EMBL" id="MFO7190941.1"/>
    </source>
</evidence>
<organism evidence="17 18">
    <name type="scientific">Thermocrispum agreste</name>
    <dbReference type="NCBI Taxonomy" id="37925"/>
    <lineage>
        <taxon>Bacteria</taxon>
        <taxon>Bacillati</taxon>
        <taxon>Actinomycetota</taxon>
        <taxon>Actinomycetes</taxon>
        <taxon>Pseudonocardiales</taxon>
        <taxon>Pseudonocardiaceae</taxon>
        <taxon>Thermocrispum</taxon>
    </lineage>
</organism>
<proteinExistence type="inferred from homology"/>
<dbReference type="SUPFAM" id="SSF48019">
    <property type="entry name" value="post-AAA+ oligomerization domain-like"/>
    <property type="match status" value="1"/>
</dbReference>
<name>A0ABD6FCI1_9PSEU</name>
<dbReference type="NCBIfam" id="NF011513">
    <property type="entry name" value="PRK14952.1"/>
    <property type="match status" value="1"/>
</dbReference>
<dbReference type="PANTHER" id="PTHR11669:SF0">
    <property type="entry name" value="PROTEIN STICHEL-LIKE 2"/>
    <property type="match status" value="1"/>
</dbReference>
<dbReference type="InterPro" id="IPR045085">
    <property type="entry name" value="HLD_clamp_pol_III_gamma_tau"/>
</dbReference>
<dbReference type="GO" id="GO:0006260">
    <property type="term" value="P:DNA replication"/>
    <property type="evidence" value="ECO:0007669"/>
    <property type="project" value="UniProtKB-KW"/>
</dbReference>
<dbReference type="FunFam" id="3.40.50.300:FF:000014">
    <property type="entry name" value="DNA polymerase III subunit gamma/tau"/>
    <property type="match status" value="1"/>
</dbReference>
<dbReference type="Gene3D" id="1.10.8.60">
    <property type="match status" value="1"/>
</dbReference>
<evidence type="ECO:0000256" key="9">
    <source>
        <dbReference type="ARBA" id="ARBA00022840"/>
    </source>
</evidence>
<gene>
    <name evidence="14" type="primary">dnaX</name>
    <name evidence="17" type="ORF">DIU77_001670</name>
</gene>
<dbReference type="CDD" id="cd00009">
    <property type="entry name" value="AAA"/>
    <property type="match status" value="1"/>
</dbReference>
<keyword evidence="10 14" id="KW-0239">DNA-directed DNA polymerase</keyword>
<evidence type="ECO:0000256" key="11">
    <source>
        <dbReference type="ARBA" id="ARBA00037724"/>
    </source>
</evidence>
<dbReference type="SUPFAM" id="SSF52540">
    <property type="entry name" value="P-loop containing nucleoside triphosphate hydrolases"/>
    <property type="match status" value="1"/>
</dbReference>
<keyword evidence="5 14" id="KW-0235">DNA replication</keyword>
<keyword evidence="8" id="KW-0862">Zinc</keyword>
<reference evidence="17 18" key="1">
    <citation type="journal article" date="2021" name="BMC Genomics">
        <title>Genome-resolved metagenome and metatranscriptome analyses of thermophilic composting reveal key bacterial players and their metabolic interactions.</title>
        <authorList>
            <person name="Braga L.P.P."/>
            <person name="Pereira R.V."/>
            <person name="Martins L.F."/>
            <person name="Moura L.M.S."/>
            <person name="Sanchez F.B."/>
            <person name="Patane J.S.L."/>
            <person name="da Silva A.M."/>
            <person name="Setubal J.C."/>
        </authorList>
    </citation>
    <scope>NUCLEOTIDE SEQUENCE [LARGE SCALE GENOMIC DNA]</scope>
    <source>
        <strain evidence="17">ZC4RG45</strain>
    </source>
</reference>
<comment type="catalytic activity">
    <reaction evidence="12 14">
        <text>DNA(n) + a 2'-deoxyribonucleoside 5'-triphosphate = DNA(n+1) + diphosphate</text>
        <dbReference type="Rhea" id="RHEA:22508"/>
        <dbReference type="Rhea" id="RHEA-COMP:17339"/>
        <dbReference type="Rhea" id="RHEA-COMP:17340"/>
        <dbReference type="ChEBI" id="CHEBI:33019"/>
        <dbReference type="ChEBI" id="CHEBI:61560"/>
        <dbReference type="ChEBI" id="CHEBI:173112"/>
        <dbReference type="EC" id="2.7.7.7"/>
    </reaction>
</comment>
<comment type="function">
    <text evidence="11 14">DNA polymerase III is a complex, multichain enzyme responsible for most of the replicative synthesis in bacteria. This DNA polymerase also exhibits 3' to 5' exonuclease activity.</text>
</comment>
<feature type="compositionally biased region" description="Pro residues" evidence="15">
    <location>
        <begin position="444"/>
        <end position="457"/>
    </location>
</feature>
<keyword evidence="4 14" id="KW-0548">Nucleotidyltransferase</keyword>
<evidence type="ECO:0000256" key="3">
    <source>
        <dbReference type="ARBA" id="ARBA00022679"/>
    </source>
</evidence>
<dbReference type="AlphaFoldDB" id="A0ABD6FCI1"/>
<evidence type="ECO:0000256" key="2">
    <source>
        <dbReference type="ARBA" id="ARBA00012417"/>
    </source>
</evidence>
<dbReference type="InterPro" id="IPR012763">
    <property type="entry name" value="DNA_pol_III_sug/sutau_N"/>
</dbReference>
<feature type="region of interest" description="Disordered" evidence="15">
    <location>
        <begin position="385"/>
        <end position="471"/>
    </location>
</feature>
<keyword evidence="3 14" id="KW-0808">Transferase</keyword>
<evidence type="ECO:0000256" key="14">
    <source>
        <dbReference type="RuleBase" id="RU364063"/>
    </source>
</evidence>
<feature type="domain" description="AAA+ ATPase" evidence="16">
    <location>
        <begin position="36"/>
        <end position="180"/>
    </location>
</feature>
<dbReference type="GO" id="GO:0046872">
    <property type="term" value="F:metal ion binding"/>
    <property type="evidence" value="ECO:0007669"/>
    <property type="project" value="UniProtKB-KW"/>
</dbReference>
<evidence type="ECO:0000256" key="13">
    <source>
        <dbReference type="ARBA" id="ARBA00074577"/>
    </source>
</evidence>
<dbReference type="EMBL" id="QGUI02000009">
    <property type="protein sequence ID" value="MFO7190941.1"/>
    <property type="molecule type" value="Genomic_DNA"/>
</dbReference>
<dbReference type="EC" id="2.7.7.7" evidence="2 14"/>
<feature type="compositionally biased region" description="Pro residues" evidence="15">
    <location>
        <begin position="572"/>
        <end position="592"/>
    </location>
</feature>
<evidence type="ECO:0000313" key="18">
    <source>
        <dbReference type="Proteomes" id="UP000249324"/>
    </source>
</evidence>
<dbReference type="GO" id="GO:0003887">
    <property type="term" value="F:DNA-directed DNA polymerase activity"/>
    <property type="evidence" value="ECO:0007669"/>
    <property type="project" value="UniProtKB-KW"/>
</dbReference>
<evidence type="ECO:0000256" key="5">
    <source>
        <dbReference type="ARBA" id="ARBA00022705"/>
    </source>
</evidence>
<keyword evidence="6" id="KW-0479">Metal-binding</keyword>